<protein>
    <submittedName>
        <fullName evidence="1">Uncharacterized protein</fullName>
    </submittedName>
</protein>
<accession>A0A3N4LLN9</accession>
<proteinExistence type="predicted"/>
<dbReference type="Proteomes" id="UP000267821">
    <property type="component" value="Unassembled WGS sequence"/>
</dbReference>
<name>A0A3N4LLN9_9PEZI</name>
<evidence type="ECO:0000313" key="1">
    <source>
        <dbReference type="EMBL" id="RPB23827.1"/>
    </source>
</evidence>
<gene>
    <name evidence="1" type="ORF">L211DRAFT_224048</name>
</gene>
<reference evidence="1 2" key="1">
    <citation type="journal article" date="2018" name="Nat. Ecol. Evol.">
        <title>Pezizomycetes genomes reveal the molecular basis of ectomycorrhizal truffle lifestyle.</title>
        <authorList>
            <person name="Murat C."/>
            <person name="Payen T."/>
            <person name="Noel B."/>
            <person name="Kuo A."/>
            <person name="Morin E."/>
            <person name="Chen J."/>
            <person name="Kohler A."/>
            <person name="Krizsan K."/>
            <person name="Balestrini R."/>
            <person name="Da Silva C."/>
            <person name="Montanini B."/>
            <person name="Hainaut M."/>
            <person name="Levati E."/>
            <person name="Barry K.W."/>
            <person name="Belfiori B."/>
            <person name="Cichocki N."/>
            <person name="Clum A."/>
            <person name="Dockter R.B."/>
            <person name="Fauchery L."/>
            <person name="Guy J."/>
            <person name="Iotti M."/>
            <person name="Le Tacon F."/>
            <person name="Lindquist E.A."/>
            <person name="Lipzen A."/>
            <person name="Malagnac F."/>
            <person name="Mello A."/>
            <person name="Molinier V."/>
            <person name="Miyauchi S."/>
            <person name="Poulain J."/>
            <person name="Riccioni C."/>
            <person name="Rubini A."/>
            <person name="Sitrit Y."/>
            <person name="Splivallo R."/>
            <person name="Traeger S."/>
            <person name="Wang M."/>
            <person name="Zifcakova L."/>
            <person name="Wipf D."/>
            <person name="Zambonelli A."/>
            <person name="Paolocci F."/>
            <person name="Nowrousian M."/>
            <person name="Ottonello S."/>
            <person name="Baldrian P."/>
            <person name="Spatafora J.W."/>
            <person name="Henrissat B."/>
            <person name="Nagy L.G."/>
            <person name="Aury J.M."/>
            <person name="Wincker P."/>
            <person name="Grigoriev I.V."/>
            <person name="Bonfante P."/>
            <person name="Martin F.M."/>
        </authorList>
    </citation>
    <scope>NUCLEOTIDE SEQUENCE [LARGE SCALE GENOMIC DNA]</scope>
    <source>
        <strain evidence="1 2">ATCC MYA-4762</strain>
    </source>
</reference>
<dbReference type="AlphaFoldDB" id="A0A3N4LLN9"/>
<evidence type="ECO:0000313" key="2">
    <source>
        <dbReference type="Proteomes" id="UP000267821"/>
    </source>
</evidence>
<dbReference type="InterPro" id="IPR021109">
    <property type="entry name" value="Peptidase_aspartic_dom_sf"/>
</dbReference>
<dbReference type="CDD" id="cd00303">
    <property type="entry name" value="retropepsin_like"/>
    <property type="match status" value="1"/>
</dbReference>
<keyword evidence="2" id="KW-1185">Reference proteome</keyword>
<organism evidence="1 2">
    <name type="scientific">Terfezia boudieri ATCC MYA-4762</name>
    <dbReference type="NCBI Taxonomy" id="1051890"/>
    <lineage>
        <taxon>Eukaryota</taxon>
        <taxon>Fungi</taxon>
        <taxon>Dikarya</taxon>
        <taxon>Ascomycota</taxon>
        <taxon>Pezizomycotina</taxon>
        <taxon>Pezizomycetes</taxon>
        <taxon>Pezizales</taxon>
        <taxon>Pezizaceae</taxon>
        <taxon>Terfezia</taxon>
    </lineage>
</organism>
<dbReference type="Gene3D" id="2.40.70.10">
    <property type="entry name" value="Acid Proteases"/>
    <property type="match status" value="1"/>
</dbReference>
<dbReference type="InParanoid" id="A0A3N4LLN9"/>
<sequence length="249" mass="29053">MQVHRRNTYILKDDGASDNFVSASYMEAIRNITGAVIEEKDVGFMRVRMADTHNPARIPKRVAKLRLRVGTYEYEAWFTIYDLADYDIVLGKRWMQHINLHHQINHKTNIMWIWDEHKDNGEVDKTLHTLKGLRPEEGRIGRKEAWVIEAAGEGIDLCFIDDVMRDKKKEWGKGTWVEVRRVEQENVSEGDASEEEIWKELGEIKEEGIRSVIAKNFVLFQPVSSLPPASRETFKITLREDPTPNHQPW</sequence>
<dbReference type="EMBL" id="ML121544">
    <property type="protein sequence ID" value="RPB23827.1"/>
    <property type="molecule type" value="Genomic_DNA"/>
</dbReference>